<dbReference type="Pfam" id="PF19887">
    <property type="entry name" value="DUF6360"/>
    <property type="match status" value="1"/>
</dbReference>
<organism evidence="1 2">
    <name type="scientific">Haloplanus vescus</name>
    <dbReference type="NCBI Taxonomy" id="555874"/>
    <lineage>
        <taxon>Archaea</taxon>
        <taxon>Methanobacteriati</taxon>
        <taxon>Methanobacteriota</taxon>
        <taxon>Stenosarchaea group</taxon>
        <taxon>Halobacteria</taxon>
        <taxon>Halobacteriales</taxon>
        <taxon>Haloferacaceae</taxon>
        <taxon>Haloplanus</taxon>
    </lineage>
</organism>
<dbReference type="InterPro" id="IPR045940">
    <property type="entry name" value="DUF6360"/>
</dbReference>
<dbReference type="AlphaFoldDB" id="A0A1H3Z2K8"/>
<accession>A0A1H3Z2K8</accession>
<evidence type="ECO:0000313" key="1">
    <source>
        <dbReference type="EMBL" id="SEA17574.1"/>
    </source>
</evidence>
<dbReference type="OrthoDB" id="156156at2157"/>
<evidence type="ECO:0000313" key="2">
    <source>
        <dbReference type="Proteomes" id="UP000236755"/>
    </source>
</evidence>
<reference evidence="1 2" key="1">
    <citation type="submission" date="2016-10" db="EMBL/GenBank/DDBJ databases">
        <authorList>
            <person name="de Groot N.N."/>
        </authorList>
    </citation>
    <scope>NUCLEOTIDE SEQUENCE [LARGE SCALE GENOMIC DNA]</scope>
    <source>
        <strain evidence="1 2">CGMCC 1.8712</strain>
    </source>
</reference>
<dbReference type="RefSeq" id="WP_092634661.1">
    <property type="nucleotide sequence ID" value="NZ_FNQT01000003.1"/>
</dbReference>
<keyword evidence="2" id="KW-1185">Reference proteome</keyword>
<protein>
    <submittedName>
        <fullName evidence="1">Uncharacterized protein</fullName>
    </submittedName>
</protein>
<gene>
    <name evidence="1" type="ORF">SAMN04488065_2085</name>
</gene>
<dbReference type="EMBL" id="FNQT01000003">
    <property type="protein sequence ID" value="SEA17574.1"/>
    <property type="molecule type" value="Genomic_DNA"/>
</dbReference>
<sequence length="100" mass="10992">MAIRLLDVTSYTTFDFVEGYAFGPDWKDESAAVVDVDRPKESPGTVRLQIEFDGGDLEHVEHHADALSLSPEQARGLAADLERHAANAEAEEDVPRGRGR</sequence>
<proteinExistence type="predicted"/>
<name>A0A1H3Z2K8_9EURY</name>
<dbReference type="STRING" id="555874.SAMN04488065_2085"/>
<dbReference type="Proteomes" id="UP000236755">
    <property type="component" value="Unassembled WGS sequence"/>
</dbReference>